<dbReference type="EMBL" id="JAYMYS010000004">
    <property type="protein sequence ID" value="KAK7397121.1"/>
    <property type="molecule type" value="Genomic_DNA"/>
</dbReference>
<evidence type="ECO:0000313" key="7">
    <source>
        <dbReference type="Proteomes" id="UP001386955"/>
    </source>
</evidence>
<dbReference type="InterPro" id="IPR014476">
    <property type="entry name" value="AHL15-29"/>
</dbReference>
<dbReference type="Proteomes" id="UP001386955">
    <property type="component" value="Unassembled WGS sequence"/>
</dbReference>
<evidence type="ECO:0000256" key="2">
    <source>
        <dbReference type="ARBA" id="ARBA00023125"/>
    </source>
</evidence>
<name>A0AAN9XM18_PSOTE</name>
<protein>
    <recommendedName>
        <fullName evidence="5">PPC domain-containing protein</fullName>
    </recommendedName>
</protein>
<proteinExistence type="predicted"/>
<dbReference type="GO" id="GO:0003700">
    <property type="term" value="F:DNA-binding transcription factor activity"/>
    <property type="evidence" value="ECO:0007669"/>
    <property type="project" value="TreeGrafter"/>
</dbReference>
<dbReference type="GO" id="GO:0003680">
    <property type="term" value="F:minor groove of adenine-thymine-rich DNA binding"/>
    <property type="evidence" value="ECO:0007669"/>
    <property type="project" value="InterPro"/>
</dbReference>
<dbReference type="CDD" id="cd11378">
    <property type="entry name" value="DUF296"/>
    <property type="match status" value="1"/>
</dbReference>
<dbReference type="InterPro" id="IPR005175">
    <property type="entry name" value="PPC_dom"/>
</dbReference>
<feature type="domain" description="PPC" evidence="5">
    <location>
        <begin position="60"/>
        <end position="210"/>
    </location>
</feature>
<dbReference type="GO" id="GO:0005634">
    <property type="term" value="C:nucleus"/>
    <property type="evidence" value="ECO:0007669"/>
    <property type="project" value="TreeGrafter"/>
</dbReference>
<keyword evidence="7" id="KW-1185">Reference proteome</keyword>
<keyword evidence="3" id="KW-0804">Transcription</keyword>
<organism evidence="6 7">
    <name type="scientific">Psophocarpus tetragonolobus</name>
    <name type="common">Winged bean</name>
    <name type="synonym">Dolichos tetragonolobus</name>
    <dbReference type="NCBI Taxonomy" id="3891"/>
    <lineage>
        <taxon>Eukaryota</taxon>
        <taxon>Viridiplantae</taxon>
        <taxon>Streptophyta</taxon>
        <taxon>Embryophyta</taxon>
        <taxon>Tracheophyta</taxon>
        <taxon>Spermatophyta</taxon>
        <taxon>Magnoliopsida</taxon>
        <taxon>eudicotyledons</taxon>
        <taxon>Gunneridae</taxon>
        <taxon>Pentapetalae</taxon>
        <taxon>rosids</taxon>
        <taxon>fabids</taxon>
        <taxon>Fabales</taxon>
        <taxon>Fabaceae</taxon>
        <taxon>Papilionoideae</taxon>
        <taxon>50 kb inversion clade</taxon>
        <taxon>NPAAA clade</taxon>
        <taxon>indigoferoid/millettioid clade</taxon>
        <taxon>Phaseoleae</taxon>
        <taxon>Psophocarpus</taxon>
    </lineage>
</organism>
<keyword evidence="4" id="KW-0539">Nucleus</keyword>
<evidence type="ECO:0000313" key="6">
    <source>
        <dbReference type="EMBL" id="KAK7397121.1"/>
    </source>
</evidence>
<keyword evidence="1" id="KW-0805">Transcription regulation</keyword>
<dbReference type="Pfam" id="PF03479">
    <property type="entry name" value="PCC"/>
    <property type="match status" value="1"/>
</dbReference>
<evidence type="ECO:0000256" key="3">
    <source>
        <dbReference type="ARBA" id="ARBA00023163"/>
    </source>
</evidence>
<evidence type="ECO:0000259" key="5">
    <source>
        <dbReference type="PROSITE" id="PS51742"/>
    </source>
</evidence>
<evidence type="ECO:0000256" key="1">
    <source>
        <dbReference type="ARBA" id="ARBA00023015"/>
    </source>
</evidence>
<keyword evidence="2" id="KW-0238">DNA-binding</keyword>
<dbReference type="PANTHER" id="PTHR31100:SF63">
    <property type="entry name" value="AT-HOOK MOTIF NUCLEAR-LOCALIZED PROTEIN"/>
    <property type="match status" value="1"/>
</dbReference>
<dbReference type="Gene3D" id="3.30.1330.80">
    <property type="entry name" value="Hypothetical protein, similar to alpha- acetolactate decarboxylase, domain 2"/>
    <property type="match status" value="1"/>
</dbReference>
<gene>
    <name evidence="6" type="ORF">VNO78_18288</name>
</gene>
<reference evidence="6 7" key="1">
    <citation type="submission" date="2024-01" db="EMBL/GenBank/DDBJ databases">
        <title>The genomes of 5 underutilized Papilionoideae crops provide insights into root nodulation and disease resistanc.</title>
        <authorList>
            <person name="Jiang F."/>
        </authorList>
    </citation>
    <scope>NUCLEOTIDE SEQUENCE [LARGE SCALE GENOMIC DNA]</scope>
    <source>
        <strain evidence="6">DUOXIRENSHENG_FW03</strain>
        <tissue evidence="6">Leaves</tissue>
    </source>
</reference>
<dbReference type="SUPFAM" id="SSF117856">
    <property type="entry name" value="AF0104/ALDC/Ptd012-like"/>
    <property type="match status" value="1"/>
</dbReference>
<sequence>MVELGNPIPLSSTSFFSSNDNTYHTSIDSSHKKSSSSKNPYSTPLSYMNIPKLPFDQNNHHAQKPIFIQVPKNYDLIEVVVQFAHRYRVNITVLSASGYLSNATIRYTYSHTPAFIVHGPFTIASLIGTYINKNLFATSSFLLSSSSNMDLHCYFTISFSSTSSQSFTGIVGGKIIAADNVVVVATVFKDFENNKIIINDGGGEEKNNNNPCACEPFGNLNISNFN</sequence>
<accession>A0AAN9XM18</accession>
<evidence type="ECO:0000256" key="4">
    <source>
        <dbReference type="ARBA" id="ARBA00023242"/>
    </source>
</evidence>
<dbReference type="PANTHER" id="PTHR31100">
    <property type="entry name" value="AT-HOOK MOTIF NUCLEAR-LOCALIZED PROTEIN 15"/>
    <property type="match status" value="1"/>
</dbReference>
<dbReference type="PROSITE" id="PS51742">
    <property type="entry name" value="PPC"/>
    <property type="match status" value="1"/>
</dbReference>
<dbReference type="AlphaFoldDB" id="A0AAN9XM18"/>
<comment type="caution">
    <text evidence="6">The sequence shown here is derived from an EMBL/GenBank/DDBJ whole genome shotgun (WGS) entry which is preliminary data.</text>
</comment>